<name>A0AAJ0B4W2_9PEZI</name>
<feature type="region of interest" description="Disordered" evidence="1">
    <location>
        <begin position="52"/>
        <end position="124"/>
    </location>
</feature>
<protein>
    <submittedName>
        <fullName evidence="2">Uncharacterized protein</fullName>
    </submittedName>
</protein>
<evidence type="ECO:0000256" key="1">
    <source>
        <dbReference type="SAM" id="MobiDB-lite"/>
    </source>
</evidence>
<comment type="caution">
    <text evidence="2">The sequence shown here is derived from an EMBL/GenBank/DDBJ whole genome shotgun (WGS) entry which is preliminary data.</text>
</comment>
<feature type="compositionally biased region" description="Basic and acidic residues" evidence="1">
    <location>
        <begin position="172"/>
        <end position="192"/>
    </location>
</feature>
<feature type="region of interest" description="Disordered" evidence="1">
    <location>
        <begin position="172"/>
        <end position="196"/>
    </location>
</feature>
<proteinExistence type="predicted"/>
<evidence type="ECO:0000313" key="3">
    <source>
        <dbReference type="Proteomes" id="UP001239445"/>
    </source>
</evidence>
<sequence>MARPKKDDSSKRHEGYNWDLWKLRARQFQRYYHAEARNPHRDAITQEDLARAAALQPDFKSKAQPDEDDWPEEWNNRRSLTATLRHKAWREGPDPSEAGPSSVGCESPSRADIKLDGPETPGEAASIDDEVALINTEPVDIEAIEALSGPLQPVMYDGKGFLVDVGDVANRGAEDKGKGVEEKHPEASESTRHHSALNPAMATLQIGTIDDGKTKTRAYRARYTAHEYATFALWLEKHGYRPSQSR</sequence>
<evidence type="ECO:0000313" key="2">
    <source>
        <dbReference type="EMBL" id="KAK1749436.1"/>
    </source>
</evidence>
<gene>
    <name evidence="2" type="ORF">QBC47DRAFT_441800</name>
</gene>
<dbReference type="Proteomes" id="UP001239445">
    <property type="component" value="Unassembled WGS sequence"/>
</dbReference>
<dbReference type="EMBL" id="MU839858">
    <property type="protein sequence ID" value="KAK1749436.1"/>
    <property type="molecule type" value="Genomic_DNA"/>
</dbReference>
<dbReference type="AlphaFoldDB" id="A0AAJ0B4W2"/>
<organism evidence="2 3">
    <name type="scientific">Echria macrotheca</name>
    <dbReference type="NCBI Taxonomy" id="438768"/>
    <lineage>
        <taxon>Eukaryota</taxon>
        <taxon>Fungi</taxon>
        <taxon>Dikarya</taxon>
        <taxon>Ascomycota</taxon>
        <taxon>Pezizomycotina</taxon>
        <taxon>Sordariomycetes</taxon>
        <taxon>Sordariomycetidae</taxon>
        <taxon>Sordariales</taxon>
        <taxon>Schizotheciaceae</taxon>
        <taxon>Echria</taxon>
    </lineage>
</organism>
<keyword evidence="3" id="KW-1185">Reference proteome</keyword>
<reference evidence="2" key="1">
    <citation type="submission" date="2023-06" db="EMBL/GenBank/DDBJ databases">
        <title>Genome-scale phylogeny and comparative genomics of the fungal order Sordariales.</title>
        <authorList>
            <consortium name="Lawrence Berkeley National Laboratory"/>
            <person name="Hensen N."/>
            <person name="Bonometti L."/>
            <person name="Westerberg I."/>
            <person name="Brannstrom I.O."/>
            <person name="Guillou S."/>
            <person name="Cros-Aarteil S."/>
            <person name="Calhoun S."/>
            <person name="Haridas S."/>
            <person name="Kuo A."/>
            <person name="Mondo S."/>
            <person name="Pangilinan J."/>
            <person name="Riley R."/>
            <person name="Labutti K."/>
            <person name="Andreopoulos B."/>
            <person name="Lipzen A."/>
            <person name="Chen C."/>
            <person name="Yanf M."/>
            <person name="Daum C."/>
            <person name="Ng V."/>
            <person name="Clum A."/>
            <person name="Steindorff A."/>
            <person name="Ohm R."/>
            <person name="Martin F."/>
            <person name="Silar P."/>
            <person name="Natvig D."/>
            <person name="Lalanne C."/>
            <person name="Gautier V."/>
            <person name="Ament-Velasquez S.L."/>
            <person name="Kruys A."/>
            <person name="Hutchinson M.I."/>
            <person name="Powell A.J."/>
            <person name="Barry K."/>
            <person name="Miller A.N."/>
            <person name="Grigoriev I.V."/>
            <person name="Debuchy R."/>
            <person name="Gladieux P."/>
            <person name="Thoren M.H."/>
            <person name="Johannesson H."/>
        </authorList>
    </citation>
    <scope>NUCLEOTIDE SEQUENCE</scope>
    <source>
        <strain evidence="2">PSN4</strain>
    </source>
</reference>
<accession>A0AAJ0B4W2</accession>